<dbReference type="PANTHER" id="PTHR46144">
    <property type="entry name" value="ZINC FINGER PROTEIN 385B-LIKE"/>
    <property type="match status" value="1"/>
</dbReference>
<dbReference type="GO" id="GO:0008270">
    <property type="term" value="F:zinc ion binding"/>
    <property type="evidence" value="ECO:0007669"/>
    <property type="project" value="UniProtKB-KW"/>
</dbReference>
<evidence type="ECO:0000256" key="5">
    <source>
        <dbReference type="ARBA" id="ARBA00022833"/>
    </source>
</evidence>
<accession>L8HXL9</accession>
<keyword evidence="3" id="KW-0677">Repeat</keyword>
<dbReference type="Proteomes" id="UP000011080">
    <property type="component" value="Unassembled WGS sequence"/>
</dbReference>
<dbReference type="SUPFAM" id="SSF57667">
    <property type="entry name" value="beta-beta-alpha zinc fingers"/>
    <property type="match status" value="1"/>
</dbReference>
<evidence type="ECO:0000313" key="9">
    <source>
        <dbReference type="EMBL" id="ELR47772.1"/>
    </source>
</evidence>
<reference evidence="9 10" key="1">
    <citation type="journal article" date="2012" name="Nat. Genet.">
        <title>The yak genome and adaptation to life at high altitude.</title>
        <authorList>
            <person name="Qiu Q."/>
            <person name="Zhang G."/>
            <person name="Ma T."/>
            <person name="Qian W."/>
            <person name="Wang J."/>
            <person name="Ye Z."/>
            <person name="Cao C."/>
            <person name="Hu Q."/>
            <person name="Kim J."/>
            <person name="Larkin D.M."/>
            <person name="Auvil L."/>
            <person name="Capitanu B."/>
            <person name="Ma J."/>
            <person name="Lewin H.A."/>
            <person name="Qian X."/>
            <person name="Lang Y."/>
            <person name="Zhou R."/>
            <person name="Wang L."/>
            <person name="Wang K."/>
            <person name="Xia J."/>
            <person name="Liao S."/>
            <person name="Pan S."/>
            <person name="Lu X."/>
            <person name="Hou H."/>
            <person name="Wang Y."/>
            <person name="Zang X."/>
            <person name="Yin Y."/>
            <person name="Ma H."/>
            <person name="Zhang J."/>
            <person name="Wang Z."/>
            <person name="Zhang Y."/>
            <person name="Zhang D."/>
            <person name="Yonezawa T."/>
            <person name="Hasegawa M."/>
            <person name="Zhong Y."/>
            <person name="Liu W."/>
            <person name="Zhang Y."/>
            <person name="Huang Z."/>
            <person name="Zhang S."/>
            <person name="Long R."/>
            <person name="Yang H."/>
            <person name="Wang J."/>
            <person name="Lenstra J.A."/>
            <person name="Cooper D.N."/>
            <person name="Wu Y."/>
            <person name="Wang J."/>
            <person name="Shi P."/>
            <person name="Wang J."/>
            <person name="Liu J."/>
        </authorList>
    </citation>
    <scope>NUCLEOTIDE SEQUENCE [LARGE SCALE GENOMIC DNA]</scope>
    <source>
        <strain evidence="10">yakQH1</strain>
    </source>
</reference>
<dbReference type="InterPro" id="IPR051868">
    <property type="entry name" value="ZN346_ZMAT4"/>
</dbReference>
<evidence type="ECO:0000256" key="2">
    <source>
        <dbReference type="ARBA" id="ARBA00022723"/>
    </source>
</evidence>
<organism evidence="9 10">
    <name type="scientific">Bos mutus</name>
    <name type="common">wild yak</name>
    <dbReference type="NCBI Taxonomy" id="72004"/>
    <lineage>
        <taxon>Eukaryota</taxon>
        <taxon>Metazoa</taxon>
        <taxon>Chordata</taxon>
        <taxon>Craniata</taxon>
        <taxon>Vertebrata</taxon>
        <taxon>Euteleostomi</taxon>
        <taxon>Mammalia</taxon>
        <taxon>Eutheria</taxon>
        <taxon>Laurasiatheria</taxon>
        <taxon>Artiodactyla</taxon>
        <taxon>Ruminantia</taxon>
        <taxon>Pecora</taxon>
        <taxon>Bovidae</taxon>
        <taxon>Bovinae</taxon>
        <taxon>Bos</taxon>
    </lineage>
</organism>
<keyword evidence="5" id="KW-0862">Zinc</keyword>
<evidence type="ECO:0000259" key="8">
    <source>
        <dbReference type="SMART" id="SM00451"/>
    </source>
</evidence>
<dbReference type="GO" id="GO:0005634">
    <property type="term" value="C:nucleus"/>
    <property type="evidence" value="ECO:0007669"/>
    <property type="project" value="UniProtKB-SubCell"/>
</dbReference>
<evidence type="ECO:0000256" key="3">
    <source>
        <dbReference type="ARBA" id="ARBA00022737"/>
    </source>
</evidence>
<dbReference type="AlphaFoldDB" id="L8HXL9"/>
<name>L8HXL9_9CETA</name>
<sequence>MSRFDDMRNKSLSTFENHHRPNEKIRPCIILLPVTDILKPLAAVLPWMSLTSGIKYSLSPDNYSEDGIMNMATFLRGFEEKGIKNDRPEDQLSKEKKKILFSFCEVCNIQLNSAAQAQVHYNGKSHRKRVKQLSDGQPSSPAQGSGPPPPASPSTHTSTGRSSELEPSLRSPVLHWAHPGSFVYPAWWFLKLVKALPRCGVDFLAERGPVGSETSESGRGGEASLTGATEGNANMSRTDGNTVRGGNSSAEEEEKGIAPSFITNLGLSMTPANLVSTLTSPLIFPTPDDGLSCFEPDLQECL</sequence>
<protein>
    <recommendedName>
        <fullName evidence="8">U1-type domain-containing protein</fullName>
    </recommendedName>
</protein>
<feature type="compositionally biased region" description="Low complexity" evidence="7">
    <location>
        <begin position="136"/>
        <end position="145"/>
    </location>
</feature>
<dbReference type="Pfam" id="PF12874">
    <property type="entry name" value="zf-met"/>
    <property type="match status" value="1"/>
</dbReference>
<proteinExistence type="predicted"/>
<gene>
    <name evidence="9" type="ORF">M91_18079</name>
</gene>
<evidence type="ECO:0000256" key="6">
    <source>
        <dbReference type="ARBA" id="ARBA00023242"/>
    </source>
</evidence>
<dbReference type="FunFam" id="3.30.160.60:FF:001042">
    <property type="entry name" value="zinc finger protein 385B isoform X1"/>
    <property type="match status" value="1"/>
</dbReference>
<comment type="subcellular location">
    <subcellularLocation>
        <location evidence="1">Nucleus</location>
    </subcellularLocation>
</comment>
<dbReference type="InterPro" id="IPR013087">
    <property type="entry name" value="Znf_C2H2_type"/>
</dbReference>
<evidence type="ECO:0000256" key="7">
    <source>
        <dbReference type="SAM" id="MobiDB-lite"/>
    </source>
</evidence>
<evidence type="ECO:0000313" key="10">
    <source>
        <dbReference type="Proteomes" id="UP000011080"/>
    </source>
</evidence>
<dbReference type="InterPro" id="IPR036236">
    <property type="entry name" value="Znf_C2H2_sf"/>
</dbReference>
<evidence type="ECO:0000256" key="4">
    <source>
        <dbReference type="ARBA" id="ARBA00022771"/>
    </source>
</evidence>
<feature type="compositionally biased region" description="Polar residues" evidence="7">
    <location>
        <begin position="226"/>
        <end position="249"/>
    </location>
</feature>
<feature type="region of interest" description="Disordered" evidence="7">
    <location>
        <begin position="120"/>
        <end position="166"/>
    </location>
</feature>
<feature type="region of interest" description="Disordered" evidence="7">
    <location>
        <begin position="209"/>
        <end position="254"/>
    </location>
</feature>
<evidence type="ECO:0000256" key="1">
    <source>
        <dbReference type="ARBA" id="ARBA00004123"/>
    </source>
</evidence>
<keyword evidence="4" id="KW-0863">Zinc-finger</keyword>
<dbReference type="GO" id="GO:0003676">
    <property type="term" value="F:nucleic acid binding"/>
    <property type="evidence" value="ECO:0007669"/>
    <property type="project" value="InterPro"/>
</dbReference>
<dbReference type="PANTHER" id="PTHR46144:SF6">
    <property type="entry name" value="C2H2-TYPE DOMAIN-CONTAINING PROTEIN"/>
    <property type="match status" value="1"/>
</dbReference>
<keyword evidence="6" id="KW-0539">Nucleus</keyword>
<keyword evidence="2" id="KW-0479">Metal-binding</keyword>
<dbReference type="Gene3D" id="3.30.160.60">
    <property type="entry name" value="Classic Zinc Finger"/>
    <property type="match status" value="1"/>
</dbReference>
<feature type="domain" description="U1-type" evidence="8">
    <location>
        <begin position="98"/>
        <end position="133"/>
    </location>
</feature>
<dbReference type="InterPro" id="IPR003604">
    <property type="entry name" value="Matrin/U1-like-C_Znf_C2H2"/>
</dbReference>
<dbReference type="SMART" id="SM00451">
    <property type="entry name" value="ZnF_U1"/>
    <property type="match status" value="1"/>
</dbReference>
<dbReference type="EMBL" id="JH882963">
    <property type="protein sequence ID" value="ELR47772.1"/>
    <property type="molecule type" value="Genomic_DNA"/>
</dbReference>